<name>A0AAV4QCU3_9ARAC</name>
<dbReference type="Proteomes" id="UP001054837">
    <property type="component" value="Unassembled WGS sequence"/>
</dbReference>
<keyword evidence="3" id="KW-1185">Reference proteome</keyword>
<feature type="region of interest" description="Disordered" evidence="1">
    <location>
        <begin position="1"/>
        <end position="27"/>
    </location>
</feature>
<gene>
    <name evidence="2" type="ORF">CDAR_123141</name>
</gene>
<organism evidence="2 3">
    <name type="scientific">Caerostris darwini</name>
    <dbReference type="NCBI Taxonomy" id="1538125"/>
    <lineage>
        <taxon>Eukaryota</taxon>
        <taxon>Metazoa</taxon>
        <taxon>Ecdysozoa</taxon>
        <taxon>Arthropoda</taxon>
        <taxon>Chelicerata</taxon>
        <taxon>Arachnida</taxon>
        <taxon>Araneae</taxon>
        <taxon>Araneomorphae</taxon>
        <taxon>Entelegynae</taxon>
        <taxon>Araneoidea</taxon>
        <taxon>Araneidae</taxon>
        <taxon>Caerostris</taxon>
    </lineage>
</organism>
<reference evidence="2 3" key="1">
    <citation type="submission" date="2021-06" db="EMBL/GenBank/DDBJ databases">
        <title>Caerostris darwini draft genome.</title>
        <authorList>
            <person name="Kono N."/>
            <person name="Arakawa K."/>
        </authorList>
    </citation>
    <scope>NUCLEOTIDE SEQUENCE [LARGE SCALE GENOMIC DNA]</scope>
</reference>
<sequence length="48" mass="5439">MKVKHVTVSSFKDAPPANAMGMHHSQQCTRYPRLGKTFSIPSPQFHEQ</sequence>
<dbReference type="EMBL" id="BPLQ01004275">
    <property type="protein sequence ID" value="GIY06925.1"/>
    <property type="molecule type" value="Genomic_DNA"/>
</dbReference>
<evidence type="ECO:0000313" key="2">
    <source>
        <dbReference type="EMBL" id="GIY06925.1"/>
    </source>
</evidence>
<proteinExistence type="predicted"/>
<evidence type="ECO:0000313" key="3">
    <source>
        <dbReference type="Proteomes" id="UP001054837"/>
    </source>
</evidence>
<protein>
    <submittedName>
        <fullName evidence="2">Uncharacterized protein</fullName>
    </submittedName>
</protein>
<evidence type="ECO:0000256" key="1">
    <source>
        <dbReference type="SAM" id="MobiDB-lite"/>
    </source>
</evidence>
<feature type="non-terminal residue" evidence="2">
    <location>
        <position position="48"/>
    </location>
</feature>
<comment type="caution">
    <text evidence="2">The sequence shown here is derived from an EMBL/GenBank/DDBJ whole genome shotgun (WGS) entry which is preliminary data.</text>
</comment>
<dbReference type="AlphaFoldDB" id="A0AAV4QCU3"/>
<accession>A0AAV4QCU3</accession>